<comment type="caution">
    <text evidence="5">The sequence shown here is derived from an EMBL/GenBank/DDBJ whole genome shotgun (WGS) entry which is preliminary data.</text>
</comment>
<dbReference type="RefSeq" id="WP_317541254.1">
    <property type="nucleotide sequence ID" value="NZ_JAWLKB010000004.1"/>
</dbReference>
<gene>
    <name evidence="5" type="primary">ssb</name>
    <name evidence="5" type="ORF">R3Q16_10555</name>
</gene>
<feature type="compositionally biased region" description="Polar residues" evidence="4">
    <location>
        <begin position="136"/>
        <end position="145"/>
    </location>
</feature>
<keyword evidence="1 2" id="KW-0238">DNA-binding</keyword>
<dbReference type="PROSITE" id="PS50935">
    <property type="entry name" value="SSB"/>
    <property type="match status" value="1"/>
</dbReference>
<dbReference type="GO" id="GO:0003677">
    <property type="term" value="F:DNA binding"/>
    <property type="evidence" value="ECO:0007669"/>
    <property type="project" value="UniProtKB-KW"/>
</dbReference>
<comment type="subunit">
    <text evidence="2">Homotetramer.</text>
</comment>
<evidence type="ECO:0000313" key="5">
    <source>
        <dbReference type="EMBL" id="MDV6267043.1"/>
    </source>
</evidence>
<feature type="compositionally biased region" description="Low complexity" evidence="4">
    <location>
        <begin position="117"/>
        <end position="127"/>
    </location>
</feature>
<evidence type="ECO:0000256" key="2">
    <source>
        <dbReference type="HAMAP-Rule" id="MF_00984"/>
    </source>
</evidence>
<dbReference type="InterPro" id="IPR012340">
    <property type="entry name" value="NA-bd_OB-fold"/>
</dbReference>
<evidence type="ECO:0000256" key="4">
    <source>
        <dbReference type="SAM" id="MobiDB-lite"/>
    </source>
</evidence>
<evidence type="ECO:0000256" key="1">
    <source>
        <dbReference type="ARBA" id="ARBA00023125"/>
    </source>
</evidence>
<dbReference type="PIRSF" id="PIRSF002070">
    <property type="entry name" value="SSB"/>
    <property type="match status" value="1"/>
</dbReference>
<evidence type="ECO:0000256" key="3">
    <source>
        <dbReference type="PIRNR" id="PIRNR002070"/>
    </source>
</evidence>
<comment type="caution">
    <text evidence="2">Lacks conserved residue(s) required for the propagation of feature annotation.</text>
</comment>
<name>A0ABU4BS51_RHOGO</name>
<protein>
    <recommendedName>
        <fullName evidence="2 3">Single-stranded DNA-binding protein</fullName>
        <shortName evidence="2">SSB</shortName>
    </recommendedName>
</protein>
<dbReference type="EMBL" id="JAWLKB010000004">
    <property type="protein sequence ID" value="MDV6267043.1"/>
    <property type="molecule type" value="Genomic_DNA"/>
</dbReference>
<dbReference type="Proteomes" id="UP001185927">
    <property type="component" value="Unassembled WGS sequence"/>
</dbReference>
<feature type="region of interest" description="Disordered" evidence="4">
    <location>
        <begin position="111"/>
        <end position="145"/>
    </location>
</feature>
<proteinExistence type="inferred from homology"/>
<dbReference type="PANTHER" id="PTHR10302:SF27">
    <property type="entry name" value="SINGLE-STRANDED DNA-BINDING PROTEIN"/>
    <property type="match status" value="1"/>
</dbReference>
<sequence length="145" mass="15883">MSNHFTIVGNCGQDPELRFTQSGKAVVNVSVGDTPRRLNRDTNKWEDAGETLWMRCELWGEEAEAVAQRITKGSRVRVTGRLTQRSYDASDGTKRTVIELKADDISEVIRAPRNGGSASAARTTASRPTEDPWGATPTTDDSAPF</sequence>
<dbReference type="NCBIfam" id="TIGR00621">
    <property type="entry name" value="ssb"/>
    <property type="match status" value="1"/>
</dbReference>
<accession>A0ABU4BS51</accession>
<organism evidence="5 6">
    <name type="scientific">Rhodococcus globerulus</name>
    <dbReference type="NCBI Taxonomy" id="33008"/>
    <lineage>
        <taxon>Bacteria</taxon>
        <taxon>Bacillati</taxon>
        <taxon>Actinomycetota</taxon>
        <taxon>Actinomycetes</taxon>
        <taxon>Mycobacteriales</taxon>
        <taxon>Nocardiaceae</taxon>
        <taxon>Rhodococcus</taxon>
    </lineage>
</organism>
<keyword evidence="6" id="KW-1185">Reference proteome</keyword>
<dbReference type="SUPFAM" id="SSF50249">
    <property type="entry name" value="Nucleic acid-binding proteins"/>
    <property type="match status" value="1"/>
</dbReference>
<dbReference type="CDD" id="cd04496">
    <property type="entry name" value="SSB_OBF"/>
    <property type="match status" value="1"/>
</dbReference>
<dbReference type="InterPro" id="IPR011344">
    <property type="entry name" value="ssDNA-bd"/>
</dbReference>
<dbReference type="Pfam" id="PF00436">
    <property type="entry name" value="SSB"/>
    <property type="match status" value="1"/>
</dbReference>
<dbReference type="HAMAP" id="MF_00984">
    <property type="entry name" value="SSB"/>
    <property type="match status" value="1"/>
</dbReference>
<dbReference type="InterPro" id="IPR000424">
    <property type="entry name" value="Primosome_PriB/ssb"/>
</dbReference>
<dbReference type="Gene3D" id="2.40.50.140">
    <property type="entry name" value="Nucleic acid-binding proteins"/>
    <property type="match status" value="1"/>
</dbReference>
<evidence type="ECO:0000313" key="6">
    <source>
        <dbReference type="Proteomes" id="UP001185927"/>
    </source>
</evidence>
<reference evidence="5 6" key="1">
    <citation type="submission" date="2023-10" db="EMBL/GenBank/DDBJ databases">
        <title>Development of a sustainable strategy for remediation of hydrocarbon-contaminated territories based on the waste exchange concept.</title>
        <authorList>
            <person name="Krivoruchko A."/>
        </authorList>
    </citation>
    <scope>NUCLEOTIDE SEQUENCE [LARGE SCALE GENOMIC DNA]</scope>
    <source>
        <strain evidence="5 6">IEGM 1203</strain>
    </source>
</reference>
<dbReference type="PANTHER" id="PTHR10302">
    <property type="entry name" value="SINGLE-STRANDED DNA-BINDING PROTEIN"/>
    <property type="match status" value="1"/>
</dbReference>